<feature type="region of interest" description="Disordered" evidence="4">
    <location>
        <begin position="63"/>
        <end position="93"/>
    </location>
</feature>
<dbReference type="PANTHER" id="PTHR47966:SF47">
    <property type="entry name" value="ENDOPEPTIDASE, PUTATIVE (AFU_ORTHOLOGUE AFUA_3G01220)-RELATED"/>
    <property type="match status" value="1"/>
</dbReference>
<keyword evidence="2 3" id="KW-0064">Aspartyl protease</keyword>
<dbReference type="PRINTS" id="PR00792">
    <property type="entry name" value="PEPSIN"/>
</dbReference>
<dbReference type="InterPro" id="IPR021109">
    <property type="entry name" value="Peptidase_aspartic_dom_sf"/>
</dbReference>
<dbReference type="PROSITE" id="PS51767">
    <property type="entry name" value="PEPTIDASE_A1"/>
    <property type="match status" value="1"/>
</dbReference>
<keyword evidence="3" id="KW-0378">Hydrolase</keyword>
<keyword evidence="3" id="KW-0645">Protease</keyword>
<accession>A0A7C8JNH6</accession>
<dbReference type="InterPro" id="IPR033121">
    <property type="entry name" value="PEPTIDASE_A1"/>
</dbReference>
<sequence>MHIVSSICLATAIALSPFTTLVNGLVFPRRADPGEIASHEQIAPVQVPLYHLRKPSRFAPTLNPRYKTSLTASPTNGNSTVPGQTLQTSNTSETSNEYYSQNITFVDGMSYYLPVTIGEQELKLIIDTGSSDTWAVSPLFDCIAPDGKYPPALRGCGFGNEFNPLESPSFQYLNKTNGSFAVGYADGSYAKGVIGQDIVNISGILVNQTIGLANIVRWNGDEITSGILGLGYPGSIPSTPGHMPYDWLPKGGGSPRDPLAGSQVDIDFDCHAAYPSFIESIAAQGHNPLFSVNLMETRHDFGGHGGHPQGGGSISFGGIPHVNHLGLPFAKAKMNPRFNKSNCPSDIRQIGYEFEIDAVLDGDTIISTTKSIAKIDTGASVMAFPFWLYQEFWKRVYPTPPPGRAMGGGRAWRIMCNATMPDLAFDIGGVAIKLDRNQLIRAQVPDFMDEIPDSEEMCSMNIISNFWSDDILLGVPFLHGALAVYDLNNKEIRIAKKFSSDPFHIPVWSDKVSSAGLIDHPPPGGNTTDIPRKWPGYQTNTGTDPVISTSIRVISINGNEPKATPTPSATTLRMGLNYKLLGI</sequence>
<evidence type="ECO:0000256" key="1">
    <source>
        <dbReference type="ARBA" id="ARBA00007447"/>
    </source>
</evidence>
<feature type="compositionally biased region" description="Polar residues" evidence="4">
    <location>
        <begin position="66"/>
        <end position="93"/>
    </location>
</feature>
<dbReference type="Gene3D" id="2.40.70.10">
    <property type="entry name" value="Acid Proteases"/>
    <property type="match status" value="2"/>
</dbReference>
<evidence type="ECO:0000256" key="3">
    <source>
        <dbReference type="RuleBase" id="RU000454"/>
    </source>
</evidence>
<name>A0A7C8JNH6_ORBOL</name>
<evidence type="ECO:0000256" key="2">
    <source>
        <dbReference type="ARBA" id="ARBA00022750"/>
    </source>
</evidence>
<dbReference type="PANTHER" id="PTHR47966">
    <property type="entry name" value="BETA-SITE APP-CLEAVING ENZYME, ISOFORM A-RELATED"/>
    <property type="match status" value="1"/>
</dbReference>
<dbReference type="SUPFAM" id="SSF50630">
    <property type="entry name" value="Acid proteases"/>
    <property type="match status" value="1"/>
</dbReference>
<dbReference type="InterPro" id="IPR001461">
    <property type="entry name" value="Aspartic_peptidase_A1"/>
</dbReference>
<reference evidence="7 8" key="1">
    <citation type="submission" date="2019-06" db="EMBL/GenBank/DDBJ databases">
        <authorList>
            <person name="Palmer J.M."/>
        </authorList>
    </citation>
    <scope>NUCLEOTIDE SEQUENCE [LARGE SCALE GENOMIC DNA]</scope>
    <source>
        <strain evidence="7 8">TWF703</strain>
    </source>
</reference>
<gene>
    <name evidence="7" type="ORF">TWF703_005985</name>
</gene>
<feature type="domain" description="Peptidase A1" evidence="6">
    <location>
        <begin position="111"/>
        <end position="495"/>
    </location>
</feature>
<evidence type="ECO:0000313" key="7">
    <source>
        <dbReference type="EMBL" id="KAF3135441.1"/>
    </source>
</evidence>
<feature type="chain" id="PRO_5028968457" description="Peptidase A1 domain-containing protein" evidence="5">
    <location>
        <begin position="25"/>
        <end position="583"/>
    </location>
</feature>
<dbReference type="EMBL" id="WIQZ01000032">
    <property type="protein sequence ID" value="KAF3135441.1"/>
    <property type="molecule type" value="Genomic_DNA"/>
</dbReference>
<dbReference type="Proteomes" id="UP000480548">
    <property type="component" value="Unassembled WGS sequence"/>
</dbReference>
<organism evidence="7 8">
    <name type="scientific">Orbilia oligospora</name>
    <name type="common">Nematode-trapping fungus</name>
    <name type="synonym">Arthrobotrys oligospora</name>
    <dbReference type="NCBI Taxonomy" id="2813651"/>
    <lineage>
        <taxon>Eukaryota</taxon>
        <taxon>Fungi</taxon>
        <taxon>Dikarya</taxon>
        <taxon>Ascomycota</taxon>
        <taxon>Pezizomycotina</taxon>
        <taxon>Orbiliomycetes</taxon>
        <taxon>Orbiliales</taxon>
        <taxon>Orbiliaceae</taxon>
        <taxon>Orbilia</taxon>
    </lineage>
</organism>
<dbReference type="PROSITE" id="PS00141">
    <property type="entry name" value="ASP_PROTEASE"/>
    <property type="match status" value="1"/>
</dbReference>
<evidence type="ECO:0000256" key="5">
    <source>
        <dbReference type="SAM" id="SignalP"/>
    </source>
</evidence>
<comment type="caution">
    <text evidence="7">The sequence shown here is derived from an EMBL/GenBank/DDBJ whole genome shotgun (WGS) entry which is preliminary data.</text>
</comment>
<dbReference type="GO" id="GO:0000324">
    <property type="term" value="C:fungal-type vacuole"/>
    <property type="evidence" value="ECO:0007669"/>
    <property type="project" value="TreeGrafter"/>
</dbReference>
<dbReference type="InterPro" id="IPR001969">
    <property type="entry name" value="Aspartic_peptidase_AS"/>
</dbReference>
<feature type="signal peptide" evidence="5">
    <location>
        <begin position="1"/>
        <end position="24"/>
    </location>
</feature>
<comment type="similarity">
    <text evidence="1 3">Belongs to the peptidase A1 family.</text>
</comment>
<dbReference type="GO" id="GO:0004190">
    <property type="term" value="F:aspartic-type endopeptidase activity"/>
    <property type="evidence" value="ECO:0007669"/>
    <property type="project" value="UniProtKB-KW"/>
</dbReference>
<dbReference type="Pfam" id="PF00026">
    <property type="entry name" value="Asp"/>
    <property type="match status" value="2"/>
</dbReference>
<dbReference type="GO" id="GO:0006508">
    <property type="term" value="P:proteolysis"/>
    <property type="evidence" value="ECO:0007669"/>
    <property type="project" value="UniProtKB-KW"/>
</dbReference>
<evidence type="ECO:0000256" key="4">
    <source>
        <dbReference type="SAM" id="MobiDB-lite"/>
    </source>
</evidence>
<dbReference type="AlphaFoldDB" id="A0A7C8JNH6"/>
<proteinExistence type="inferred from homology"/>
<evidence type="ECO:0000259" key="6">
    <source>
        <dbReference type="PROSITE" id="PS51767"/>
    </source>
</evidence>
<evidence type="ECO:0000313" key="8">
    <source>
        <dbReference type="Proteomes" id="UP000480548"/>
    </source>
</evidence>
<protein>
    <recommendedName>
        <fullName evidence="6">Peptidase A1 domain-containing protein</fullName>
    </recommendedName>
</protein>
<keyword evidence="5" id="KW-0732">Signal</keyword>